<gene>
    <name evidence="7" type="ORF">LCGC14_2470750</name>
</gene>
<dbReference type="InterPro" id="IPR050953">
    <property type="entry name" value="N4_N6_ade-DNA_methylase"/>
</dbReference>
<feature type="non-terminal residue" evidence="7">
    <location>
        <position position="509"/>
    </location>
</feature>
<reference evidence="7" key="1">
    <citation type="journal article" date="2015" name="Nature">
        <title>Complex archaea that bridge the gap between prokaryotes and eukaryotes.</title>
        <authorList>
            <person name="Spang A."/>
            <person name="Saw J.H."/>
            <person name="Jorgensen S.L."/>
            <person name="Zaremba-Niedzwiedzka K."/>
            <person name="Martijn J."/>
            <person name="Lind A.E."/>
            <person name="van Eijk R."/>
            <person name="Schleper C."/>
            <person name="Guy L."/>
            <person name="Ettema T.J."/>
        </authorList>
    </citation>
    <scope>NUCLEOTIDE SEQUENCE</scope>
</reference>
<dbReference type="PANTHER" id="PTHR33841:SF1">
    <property type="entry name" value="DNA METHYLTRANSFERASE A"/>
    <property type="match status" value="1"/>
</dbReference>
<dbReference type="GO" id="GO:0006304">
    <property type="term" value="P:DNA modification"/>
    <property type="evidence" value="ECO:0007669"/>
    <property type="project" value="InterPro"/>
</dbReference>
<keyword evidence="3" id="KW-0808">Transferase</keyword>
<dbReference type="Gene3D" id="3.40.50.150">
    <property type="entry name" value="Vaccinia Virus protein VP39"/>
    <property type="match status" value="1"/>
</dbReference>
<dbReference type="InterPro" id="IPR011639">
    <property type="entry name" value="MethylTrfase_TaqI-like_dom"/>
</dbReference>
<evidence type="ECO:0000256" key="2">
    <source>
        <dbReference type="ARBA" id="ARBA00022603"/>
    </source>
</evidence>
<evidence type="ECO:0000256" key="1">
    <source>
        <dbReference type="ARBA" id="ARBA00011900"/>
    </source>
</evidence>
<dbReference type="SUPFAM" id="SSF53335">
    <property type="entry name" value="S-adenosyl-L-methionine-dependent methyltransferases"/>
    <property type="match status" value="1"/>
</dbReference>
<dbReference type="InterPro" id="IPR029063">
    <property type="entry name" value="SAM-dependent_MTases_sf"/>
</dbReference>
<proteinExistence type="predicted"/>
<dbReference type="InterPro" id="IPR002052">
    <property type="entry name" value="DNA_methylase_N6_adenine_CS"/>
</dbReference>
<keyword evidence="4" id="KW-0949">S-adenosyl-L-methionine</keyword>
<name>A0A0F9BB62_9ZZZZ</name>
<dbReference type="EMBL" id="LAZR01038681">
    <property type="protein sequence ID" value="KKL18915.1"/>
    <property type="molecule type" value="Genomic_DNA"/>
</dbReference>
<sequence length="509" mass="59418">NDEAARITAFSLYLSMLHYLDPPAIDRQIKMGNRLPNLIASKIRSTNHLHCILPKNAFDVEHIESNPVWKERFGRGCTDVVVGNPPWGAPGNKADVETKARQKILLNWCKSNNKPIGDKEPSQAFLWRALDFLRTNGKAGMLVSAGVLFKHSTTTQQFRKQWLDSVRLEEVFNFVHVRKFFFKGADSPFVSICFSKAKQKDMPVYYWTAKQSTSFNKNQSILLSRHDLNIITDHDLADYKIWKSLWWGRFIDKQFIDYLNIFPKLSSCIDIDKSARGFQEGNRKSMADWLGKYQELPINRINRYVPFSDQWLVSAPDHVESRGKTEFLYSGDRILVKRGIEQNNSPKGQIISQFYKETFCFRNSAHCIKLINSNQNAYKLLIGILWSSLARYFYFLTSSNWGLWHYEIHLEEIFAFPVKLNENNNKNKKKVISIVDKLRNYRPQKQDLFHHDGVPEETIKAERRKWEAELDEAVFDLYGLNEEQKDLIRDLCEVTLPFFYRPFDSIGAM</sequence>
<dbReference type="PROSITE" id="PS00092">
    <property type="entry name" value="N6_MTASE"/>
    <property type="match status" value="1"/>
</dbReference>
<dbReference type="AlphaFoldDB" id="A0A0F9BB62"/>
<evidence type="ECO:0000313" key="7">
    <source>
        <dbReference type="EMBL" id="KKL18915.1"/>
    </source>
</evidence>
<feature type="non-terminal residue" evidence="7">
    <location>
        <position position="1"/>
    </location>
</feature>
<evidence type="ECO:0000256" key="5">
    <source>
        <dbReference type="ARBA" id="ARBA00047942"/>
    </source>
</evidence>
<dbReference type="EC" id="2.1.1.72" evidence="1"/>
<accession>A0A0F9BB62</accession>
<keyword evidence="2" id="KW-0489">Methyltransferase</keyword>
<feature type="domain" description="Type II methyltransferase M.TaqI-like" evidence="6">
    <location>
        <begin position="1"/>
        <end position="181"/>
    </location>
</feature>
<protein>
    <recommendedName>
        <fullName evidence="1">site-specific DNA-methyltransferase (adenine-specific)</fullName>
        <ecNumber evidence="1">2.1.1.72</ecNumber>
    </recommendedName>
</protein>
<evidence type="ECO:0000256" key="4">
    <source>
        <dbReference type="ARBA" id="ARBA00022691"/>
    </source>
</evidence>
<evidence type="ECO:0000256" key="3">
    <source>
        <dbReference type="ARBA" id="ARBA00022679"/>
    </source>
</evidence>
<comment type="caution">
    <text evidence="7">The sequence shown here is derived from an EMBL/GenBank/DDBJ whole genome shotgun (WGS) entry which is preliminary data.</text>
</comment>
<evidence type="ECO:0000259" key="6">
    <source>
        <dbReference type="Pfam" id="PF07669"/>
    </source>
</evidence>
<dbReference type="GO" id="GO:0009007">
    <property type="term" value="F:site-specific DNA-methyltransferase (adenine-specific) activity"/>
    <property type="evidence" value="ECO:0007669"/>
    <property type="project" value="UniProtKB-EC"/>
</dbReference>
<dbReference type="GO" id="GO:0003676">
    <property type="term" value="F:nucleic acid binding"/>
    <property type="evidence" value="ECO:0007669"/>
    <property type="project" value="InterPro"/>
</dbReference>
<dbReference type="PANTHER" id="PTHR33841">
    <property type="entry name" value="DNA METHYLTRANSFERASE YEEA-RELATED"/>
    <property type="match status" value="1"/>
</dbReference>
<comment type="catalytic activity">
    <reaction evidence="5">
        <text>a 2'-deoxyadenosine in DNA + S-adenosyl-L-methionine = an N(6)-methyl-2'-deoxyadenosine in DNA + S-adenosyl-L-homocysteine + H(+)</text>
        <dbReference type="Rhea" id="RHEA:15197"/>
        <dbReference type="Rhea" id="RHEA-COMP:12418"/>
        <dbReference type="Rhea" id="RHEA-COMP:12419"/>
        <dbReference type="ChEBI" id="CHEBI:15378"/>
        <dbReference type="ChEBI" id="CHEBI:57856"/>
        <dbReference type="ChEBI" id="CHEBI:59789"/>
        <dbReference type="ChEBI" id="CHEBI:90615"/>
        <dbReference type="ChEBI" id="CHEBI:90616"/>
        <dbReference type="EC" id="2.1.1.72"/>
    </reaction>
</comment>
<dbReference type="GO" id="GO:0032259">
    <property type="term" value="P:methylation"/>
    <property type="evidence" value="ECO:0007669"/>
    <property type="project" value="UniProtKB-KW"/>
</dbReference>
<organism evidence="7">
    <name type="scientific">marine sediment metagenome</name>
    <dbReference type="NCBI Taxonomy" id="412755"/>
    <lineage>
        <taxon>unclassified sequences</taxon>
        <taxon>metagenomes</taxon>
        <taxon>ecological metagenomes</taxon>
    </lineage>
</organism>
<dbReference type="Pfam" id="PF07669">
    <property type="entry name" value="Eco57I"/>
    <property type="match status" value="1"/>
</dbReference>